<sequence>MLCIVFEDVDLGDKSNELVDADGWIVDVGISVPPFTVVVGDVAAVACAILPQSTRVKSQGWSNKIEPYFATTCIIYLANCNQKT</sequence>
<reference evidence="2" key="1">
    <citation type="submission" date="2022-11" db="UniProtKB">
        <authorList>
            <consortium name="WormBaseParasite"/>
        </authorList>
    </citation>
    <scope>IDENTIFICATION</scope>
</reference>
<dbReference type="WBParaSite" id="nRc.2.0.1.t00339-RA">
    <property type="protein sequence ID" value="nRc.2.0.1.t00339-RA"/>
    <property type="gene ID" value="nRc.2.0.1.g00339"/>
</dbReference>
<dbReference type="AlphaFoldDB" id="A0A915HF97"/>
<evidence type="ECO:0000313" key="2">
    <source>
        <dbReference type="WBParaSite" id="nRc.2.0.1.t00339-RA"/>
    </source>
</evidence>
<evidence type="ECO:0000313" key="1">
    <source>
        <dbReference type="Proteomes" id="UP000887565"/>
    </source>
</evidence>
<dbReference type="Proteomes" id="UP000887565">
    <property type="component" value="Unplaced"/>
</dbReference>
<accession>A0A915HF97</accession>
<name>A0A915HF97_ROMCU</name>
<organism evidence="1 2">
    <name type="scientific">Romanomermis culicivorax</name>
    <name type="common">Nematode worm</name>
    <dbReference type="NCBI Taxonomy" id="13658"/>
    <lineage>
        <taxon>Eukaryota</taxon>
        <taxon>Metazoa</taxon>
        <taxon>Ecdysozoa</taxon>
        <taxon>Nematoda</taxon>
        <taxon>Enoplea</taxon>
        <taxon>Dorylaimia</taxon>
        <taxon>Mermithida</taxon>
        <taxon>Mermithoidea</taxon>
        <taxon>Mermithidae</taxon>
        <taxon>Romanomermis</taxon>
    </lineage>
</organism>
<proteinExistence type="predicted"/>
<protein>
    <submittedName>
        <fullName evidence="2">Uncharacterized protein</fullName>
    </submittedName>
</protein>
<keyword evidence="1" id="KW-1185">Reference proteome</keyword>